<dbReference type="Proteomes" id="UP001569428">
    <property type="component" value="Unassembled WGS sequence"/>
</dbReference>
<feature type="non-terminal residue" evidence="1">
    <location>
        <position position="1"/>
    </location>
</feature>
<sequence>GYFFMPADPALIECALRVSEDVPETNILTYGTTKSTNDISIDSISYSSEQEWEPSEISSEIDINTDAVGENFPIEIVGSPSTLAQSYEACINISGYFIQKLLEISGSELDGCCVNSEMQ</sequence>
<evidence type="ECO:0000313" key="2">
    <source>
        <dbReference type="Proteomes" id="UP001569428"/>
    </source>
</evidence>
<reference evidence="1 2" key="1">
    <citation type="submission" date="2024-08" db="EMBL/GenBank/DDBJ databases">
        <authorList>
            <person name="Ishaq N."/>
        </authorList>
    </citation>
    <scope>NUCLEOTIDE SEQUENCE [LARGE SCALE GENOMIC DNA]</scope>
    <source>
        <strain evidence="1 2">DSM 18651</strain>
    </source>
</reference>
<accession>A0ABV4P6U9</accession>
<evidence type="ECO:0000313" key="1">
    <source>
        <dbReference type="EMBL" id="MFA0814088.1"/>
    </source>
</evidence>
<comment type="caution">
    <text evidence="1">The sequence shown here is derived from an EMBL/GenBank/DDBJ whole genome shotgun (WGS) entry which is preliminary data.</text>
</comment>
<gene>
    <name evidence="1" type="ORF">ACCI49_24790</name>
</gene>
<keyword evidence="2" id="KW-1185">Reference proteome</keyword>
<proteinExistence type="predicted"/>
<dbReference type="EMBL" id="JBGMEK010000242">
    <property type="protein sequence ID" value="MFA0814088.1"/>
    <property type="molecule type" value="Genomic_DNA"/>
</dbReference>
<protein>
    <submittedName>
        <fullName evidence="1">Uncharacterized protein</fullName>
    </submittedName>
</protein>
<organism evidence="1 2">
    <name type="scientific">Microbulbifer epialgicus</name>
    <dbReference type="NCBI Taxonomy" id="393907"/>
    <lineage>
        <taxon>Bacteria</taxon>
        <taxon>Pseudomonadati</taxon>
        <taxon>Pseudomonadota</taxon>
        <taxon>Gammaproteobacteria</taxon>
        <taxon>Cellvibrionales</taxon>
        <taxon>Microbulbiferaceae</taxon>
        <taxon>Microbulbifer</taxon>
    </lineage>
</organism>
<name>A0ABV4P6U9_9GAMM</name>